<feature type="domain" description="Ketoreductase" evidence="3">
    <location>
        <begin position="8"/>
        <end position="205"/>
    </location>
</feature>
<comment type="similarity">
    <text evidence="1">Belongs to the short-chain dehydrogenases/reductases (SDR) family.</text>
</comment>
<comment type="caution">
    <text evidence="4">The sequence shown here is derived from an EMBL/GenBank/DDBJ whole genome shotgun (WGS) entry which is preliminary data.</text>
</comment>
<evidence type="ECO:0000256" key="1">
    <source>
        <dbReference type="ARBA" id="ARBA00006484"/>
    </source>
</evidence>
<dbReference type="RefSeq" id="WP_171322879.1">
    <property type="nucleotide sequence ID" value="NZ_JABFBC010000001.1"/>
</dbReference>
<organism evidence="4 5">
    <name type="scientific">Halovulum dunhuangense</name>
    <dbReference type="NCBI Taxonomy" id="1505036"/>
    <lineage>
        <taxon>Bacteria</taxon>
        <taxon>Pseudomonadati</taxon>
        <taxon>Pseudomonadota</taxon>
        <taxon>Alphaproteobacteria</taxon>
        <taxon>Rhodobacterales</taxon>
        <taxon>Paracoccaceae</taxon>
        <taxon>Halovulum</taxon>
    </lineage>
</organism>
<dbReference type="PRINTS" id="PR00080">
    <property type="entry name" value="SDRFAMILY"/>
</dbReference>
<evidence type="ECO:0000259" key="3">
    <source>
        <dbReference type="SMART" id="SM00822"/>
    </source>
</evidence>
<evidence type="ECO:0000313" key="5">
    <source>
        <dbReference type="Proteomes" id="UP000572377"/>
    </source>
</evidence>
<keyword evidence="5" id="KW-1185">Reference proteome</keyword>
<gene>
    <name evidence="4" type="ORF">HMH01_04510</name>
</gene>
<dbReference type="AlphaFoldDB" id="A0A849L0A2"/>
<dbReference type="CDD" id="cd05233">
    <property type="entry name" value="SDR_c"/>
    <property type="match status" value="1"/>
</dbReference>
<dbReference type="PANTHER" id="PTHR43639">
    <property type="entry name" value="OXIDOREDUCTASE, SHORT-CHAIN DEHYDROGENASE/REDUCTASE FAMILY (AFU_ORTHOLOGUE AFUA_5G02870)"/>
    <property type="match status" value="1"/>
</dbReference>
<dbReference type="EMBL" id="JABFBC010000001">
    <property type="protein sequence ID" value="NNU79698.1"/>
    <property type="molecule type" value="Genomic_DNA"/>
</dbReference>
<proteinExistence type="inferred from homology"/>
<reference evidence="4 5" key="1">
    <citation type="submission" date="2020-05" db="EMBL/GenBank/DDBJ databases">
        <title>Gimesia benthica sp. nov., a novel planctomycete isolated from a deep-sea water sample of the Northwest Indian Ocean.</title>
        <authorList>
            <person name="Wang J."/>
            <person name="Ruan C."/>
            <person name="Song L."/>
            <person name="Zhu Y."/>
            <person name="Li A."/>
            <person name="Zheng X."/>
            <person name="Wang L."/>
            <person name="Lu Z."/>
            <person name="Huang Y."/>
            <person name="Du W."/>
            <person name="Zhou Y."/>
            <person name="Huang L."/>
            <person name="Dai X."/>
        </authorList>
    </citation>
    <scope>NUCLEOTIDE SEQUENCE [LARGE SCALE GENOMIC DNA]</scope>
    <source>
        <strain evidence="4 5">YYQ-30</strain>
    </source>
</reference>
<dbReference type="FunFam" id="3.40.50.720:FF:000084">
    <property type="entry name" value="Short-chain dehydrogenase reductase"/>
    <property type="match status" value="1"/>
</dbReference>
<evidence type="ECO:0000256" key="2">
    <source>
        <dbReference type="ARBA" id="ARBA00023002"/>
    </source>
</evidence>
<dbReference type="GO" id="GO:0016491">
    <property type="term" value="F:oxidoreductase activity"/>
    <property type="evidence" value="ECO:0007669"/>
    <property type="project" value="UniProtKB-KW"/>
</dbReference>
<name>A0A849L0A2_9RHOB</name>
<dbReference type="PRINTS" id="PR00081">
    <property type="entry name" value="GDHRDH"/>
</dbReference>
<evidence type="ECO:0000313" key="4">
    <source>
        <dbReference type="EMBL" id="NNU79698.1"/>
    </source>
</evidence>
<dbReference type="SUPFAM" id="SSF51735">
    <property type="entry name" value="NAD(P)-binding Rossmann-fold domains"/>
    <property type="match status" value="1"/>
</dbReference>
<dbReference type="InterPro" id="IPR057326">
    <property type="entry name" value="KR_dom"/>
</dbReference>
<protein>
    <submittedName>
        <fullName evidence="4">SDR family oxidoreductase</fullName>
    </submittedName>
</protein>
<dbReference type="InterPro" id="IPR002347">
    <property type="entry name" value="SDR_fam"/>
</dbReference>
<dbReference type="InterPro" id="IPR036291">
    <property type="entry name" value="NAD(P)-bd_dom_sf"/>
</dbReference>
<dbReference type="Gene3D" id="3.40.50.720">
    <property type="entry name" value="NAD(P)-binding Rossmann-like Domain"/>
    <property type="match status" value="1"/>
</dbReference>
<sequence>MPYALDGKSVIVTGAGQGVGLAIARRFANLGASVMMAGTDEAKLEEEAETLQKAGLSASYHVCDIREKLSVTNLIASTVDAYDRIDVLVNASRQVATSDPLDPDDKTLEQLFHQNVLSTLRLSQAVARRMIQLAGDNGDTEGRRSGIGAIVNVTSIAARRTLPELMAYSVASAAVDQLTRSLAVAFAGHGIRVNAIALGSVMSTSLRNALKDREGLQEDLAAVTPLGRIGEAEEAAEAALFLASDNASFVTGQILAVDGGRTMLDPMDTPAH</sequence>
<dbReference type="Pfam" id="PF13561">
    <property type="entry name" value="adh_short_C2"/>
    <property type="match status" value="1"/>
</dbReference>
<dbReference type="PANTHER" id="PTHR43639:SF1">
    <property type="entry name" value="SHORT-CHAIN DEHYDROGENASE_REDUCTASE FAMILY PROTEIN"/>
    <property type="match status" value="1"/>
</dbReference>
<dbReference type="SMART" id="SM00822">
    <property type="entry name" value="PKS_KR"/>
    <property type="match status" value="1"/>
</dbReference>
<dbReference type="Proteomes" id="UP000572377">
    <property type="component" value="Unassembled WGS sequence"/>
</dbReference>
<keyword evidence="2" id="KW-0560">Oxidoreductase</keyword>
<accession>A0A849L0A2</accession>